<dbReference type="Proteomes" id="UP000178783">
    <property type="component" value="Unassembled WGS sequence"/>
</dbReference>
<dbReference type="EMBL" id="MFFW01000031">
    <property type="protein sequence ID" value="OGF24236.1"/>
    <property type="molecule type" value="Genomic_DNA"/>
</dbReference>
<evidence type="ECO:0000256" key="1">
    <source>
        <dbReference type="SAM" id="SignalP"/>
    </source>
</evidence>
<dbReference type="STRING" id="1797989.A3H66_02295"/>
<evidence type="ECO:0000313" key="3">
    <source>
        <dbReference type="Proteomes" id="UP000178783"/>
    </source>
</evidence>
<sequence>MKKILLFFSLAVFVFLLADNARAAVTDVAIPLLPADGKLNYQTTDKRITWTYSGTVAAPRFNISMVTGSVSLPIATQVLCNTPRDGTGCAFLWKVGSLRSGRFVMGTEYHIKVCVVGSTDPLDCSNSANAFKIIPPELTTQWQVLDLFKKAMGNRYANLNSNGKSGTQGVYDCIIKEYAAVPPTTPPTTAPKITKTVVNTALFGGKKIYELTDPADILVWFKGKFKDIAANDPNRVILNNRDKEGIQYAMSNRFTDLCAKDWLTAINGLMRTYKAGVSSFQKTRNNTISNCNNDYNKRVSCVKDVECKDKRGVRIQDSTLTDIPTTAGITAKNNQYNNSTIRYVEQEQYVNDRDRCIAEAYTTFNRSKTAALNDLIRSKGLSDTGPDAVTETCLITDNRSAWGEW</sequence>
<feature type="chain" id="PRO_5009521169" evidence="1">
    <location>
        <begin position="24"/>
        <end position="405"/>
    </location>
</feature>
<name>A0A1F5SC98_9BACT</name>
<protein>
    <submittedName>
        <fullName evidence="2">Uncharacterized protein</fullName>
    </submittedName>
</protein>
<accession>A0A1F5SC98</accession>
<comment type="caution">
    <text evidence="2">The sequence shown here is derived from an EMBL/GenBank/DDBJ whole genome shotgun (WGS) entry which is preliminary data.</text>
</comment>
<dbReference type="AlphaFoldDB" id="A0A1F5SC98"/>
<organism evidence="2 3">
    <name type="scientific">Candidatus Falkowbacteria bacterium RIFCSPLOWO2_02_FULL_45_21</name>
    <dbReference type="NCBI Taxonomy" id="1797989"/>
    <lineage>
        <taxon>Bacteria</taxon>
        <taxon>Candidatus Falkowiibacteriota</taxon>
    </lineage>
</organism>
<gene>
    <name evidence="2" type="ORF">A3H66_02295</name>
</gene>
<feature type="signal peptide" evidence="1">
    <location>
        <begin position="1"/>
        <end position="23"/>
    </location>
</feature>
<reference evidence="2 3" key="1">
    <citation type="journal article" date="2016" name="Nat. Commun.">
        <title>Thousands of microbial genomes shed light on interconnected biogeochemical processes in an aquifer system.</title>
        <authorList>
            <person name="Anantharaman K."/>
            <person name="Brown C.T."/>
            <person name="Hug L.A."/>
            <person name="Sharon I."/>
            <person name="Castelle C.J."/>
            <person name="Probst A.J."/>
            <person name="Thomas B.C."/>
            <person name="Singh A."/>
            <person name="Wilkins M.J."/>
            <person name="Karaoz U."/>
            <person name="Brodie E.L."/>
            <person name="Williams K.H."/>
            <person name="Hubbard S.S."/>
            <person name="Banfield J.F."/>
        </authorList>
    </citation>
    <scope>NUCLEOTIDE SEQUENCE [LARGE SCALE GENOMIC DNA]</scope>
</reference>
<evidence type="ECO:0000313" key="2">
    <source>
        <dbReference type="EMBL" id="OGF24236.1"/>
    </source>
</evidence>
<proteinExistence type="predicted"/>
<keyword evidence="1" id="KW-0732">Signal</keyword>